<sequence>MLVVLVLAGLVVLGAVVVLAMGRGGELAAAPGDRPPLPAPDDQPFTGPAPFHIPRAIWGYQADVTDQMLDRLRYAVYERDTRIAALEHQVADLRRHLEPEDEPAPAAPPAPPVPPAPPWESADDDAPVGLEKDHDPAAEPKEARP</sequence>
<evidence type="ECO:0000313" key="3">
    <source>
        <dbReference type="Proteomes" id="UP000614047"/>
    </source>
</evidence>
<feature type="compositionally biased region" description="Pro residues" evidence="1">
    <location>
        <begin position="105"/>
        <end position="118"/>
    </location>
</feature>
<comment type="caution">
    <text evidence="2">The sequence shown here is derived from an EMBL/GenBank/DDBJ whole genome shotgun (WGS) entry which is preliminary data.</text>
</comment>
<keyword evidence="3" id="KW-1185">Reference proteome</keyword>
<evidence type="ECO:0008006" key="4">
    <source>
        <dbReference type="Google" id="ProtNLM"/>
    </source>
</evidence>
<protein>
    <recommendedName>
        <fullName evidence="4">DivIVA domain-containing protein</fullName>
    </recommendedName>
</protein>
<accession>A0A931DGX6</accession>
<dbReference type="EMBL" id="JADOUA010000001">
    <property type="protein sequence ID" value="MBG6087346.1"/>
    <property type="molecule type" value="Genomic_DNA"/>
</dbReference>
<gene>
    <name evidence="2" type="ORF">IW256_001459</name>
</gene>
<evidence type="ECO:0000256" key="1">
    <source>
        <dbReference type="SAM" id="MobiDB-lite"/>
    </source>
</evidence>
<dbReference type="AlphaFoldDB" id="A0A931DGX6"/>
<evidence type="ECO:0000313" key="2">
    <source>
        <dbReference type="EMBL" id="MBG6087346.1"/>
    </source>
</evidence>
<name>A0A931DGX6_9ACTN</name>
<reference evidence="2" key="1">
    <citation type="submission" date="2020-11" db="EMBL/GenBank/DDBJ databases">
        <title>Sequencing the genomes of 1000 actinobacteria strains.</title>
        <authorList>
            <person name="Klenk H.-P."/>
        </authorList>
    </citation>
    <scope>NUCLEOTIDE SEQUENCE</scope>
    <source>
        <strain evidence="2">DSM 43175</strain>
    </source>
</reference>
<feature type="compositionally biased region" description="Basic and acidic residues" evidence="1">
    <location>
        <begin position="130"/>
        <end position="145"/>
    </location>
</feature>
<dbReference type="Proteomes" id="UP000614047">
    <property type="component" value="Unassembled WGS sequence"/>
</dbReference>
<feature type="region of interest" description="Disordered" evidence="1">
    <location>
        <begin position="93"/>
        <end position="145"/>
    </location>
</feature>
<proteinExistence type="predicted"/>
<dbReference type="RefSeq" id="WP_197010223.1">
    <property type="nucleotide sequence ID" value="NZ_BAABES010000006.1"/>
</dbReference>
<organism evidence="2 3">
    <name type="scientific">Actinomadura viridis</name>
    <dbReference type="NCBI Taxonomy" id="58110"/>
    <lineage>
        <taxon>Bacteria</taxon>
        <taxon>Bacillati</taxon>
        <taxon>Actinomycetota</taxon>
        <taxon>Actinomycetes</taxon>
        <taxon>Streptosporangiales</taxon>
        <taxon>Thermomonosporaceae</taxon>
        <taxon>Actinomadura</taxon>
    </lineage>
</organism>